<feature type="domain" description="DC1" evidence="3">
    <location>
        <begin position="138"/>
        <end position="186"/>
    </location>
</feature>
<feature type="domain" description="DC1" evidence="3">
    <location>
        <begin position="80"/>
        <end position="129"/>
    </location>
</feature>
<keyword evidence="5" id="KW-1185">Reference proteome</keyword>
<feature type="region of interest" description="Disordered" evidence="2">
    <location>
        <begin position="319"/>
        <end position="351"/>
    </location>
</feature>
<dbReference type="EMBL" id="JAXIOK010000006">
    <property type="protein sequence ID" value="KAK4768489.1"/>
    <property type="molecule type" value="Genomic_DNA"/>
</dbReference>
<protein>
    <recommendedName>
        <fullName evidence="3">DC1 domain-containing protein</fullName>
    </recommendedName>
</protein>
<evidence type="ECO:0000313" key="4">
    <source>
        <dbReference type="EMBL" id="KAK4768489.1"/>
    </source>
</evidence>
<reference evidence="4 5" key="1">
    <citation type="journal article" date="2023" name="Hortic Res">
        <title>Pangenome of water caltrop reveals structural variations and asymmetric subgenome divergence after allopolyploidization.</title>
        <authorList>
            <person name="Zhang X."/>
            <person name="Chen Y."/>
            <person name="Wang L."/>
            <person name="Yuan Y."/>
            <person name="Fang M."/>
            <person name="Shi L."/>
            <person name="Lu R."/>
            <person name="Comes H.P."/>
            <person name="Ma Y."/>
            <person name="Chen Y."/>
            <person name="Huang G."/>
            <person name="Zhou Y."/>
            <person name="Zheng Z."/>
            <person name="Qiu Y."/>
        </authorList>
    </citation>
    <scope>NUCLEOTIDE SEQUENCE [LARGE SCALE GENOMIC DNA]</scope>
    <source>
        <tissue evidence="4">Roots</tissue>
    </source>
</reference>
<comment type="caution">
    <text evidence="4">The sequence shown here is derived from an EMBL/GenBank/DDBJ whole genome shotgun (WGS) entry which is preliminary data.</text>
</comment>
<feature type="compositionally biased region" description="Low complexity" evidence="2">
    <location>
        <begin position="326"/>
        <end position="335"/>
    </location>
</feature>
<dbReference type="InterPro" id="IPR046349">
    <property type="entry name" value="C1-like_sf"/>
</dbReference>
<sequence length="351" mass="37872">MGKLNHEPSIRHFSHPHPLELTTLQYQPTLTITICSCCGLPCDGRNYTYTCRTCTVGSLGGGGFALHADCAQMHSLITHPSHPGHPLTLHPSPPYQGASSFNCDACGRSGSAFCYHCSVCDFDLHPTCASKPLFAAHPHHPHQLGLEFFPPYPARAFSCDICRDTGKNHWLYRCSSCEFDAHLDCATPIGGGPTGQAPQPQPQQQPRPMSVLQHYPSYPGTYNANDGIRQLQPPQPGSWPQPQMYQLQQQISAPANLQNYQYQQPPAVRPMVGTQPQMYQPPQQLAAAGLGAQQQPNSFGNTIAQSFIDAFSQQAVQNVMGGDNNGSDASNAGVDDAGGDGNFDTSGIDVS</sequence>
<accession>A0AAN7KJF1</accession>
<evidence type="ECO:0000259" key="3">
    <source>
        <dbReference type="Pfam" id="PF03107"/>
    </source>
</evidence>
<organism evidence="4 5">
    <name type="scientific">Trapa incisa</name>
    <dbReference type="NCBI Taxonomy" id="236973"/>
    <lineage>
        <taxon>Eukaryota</taxon>
        <taxon>Viridiplantae</taxon>
        <taxon>Streptophyta</taxon>
        <taxon>Embryophyta</taxon>
        <taxon>Tracheophyta</taxon>
        <taxon>Spermatophyta</taxon>
        <taxon>Magnoliopsida</taxon>
        <taxon>eudicotyledons</taxon>
        <taxon>Gunneridae</taxon>
        <taxon>Pentapetalae</taxon>
        <taxon>rosids</taxon>
        <taxon>malvids</taxon>
        <taxon>Myrtales</taxon>
        <taxon>Lythraceae</taxon>
        <taxon>Trapa</taxon>
    </lineage>
</organism>
<feature type="domain" description="DC1" evidence="3">
    <location>
        <begin position="13"/>
        <end position="71"/>
    </location>
</feature>
<dbReference type="SUPFAM" id="SSF57889">
    <property type="entry name" value="Cysteine-rich domain"/>
    <property type="match status" value="2"/>
</dbReference>
<evidence type="ECO:0000256" key="2">
    <source>
        <dbReference type="SAM" id="MobiDB-lite"/>
    </source>
</evidence>
<dbReference type="PANTHER" id="PTHR46288">
    <property type="entry name" value="PHORBOL-ESTER/DAG-TYPE DOMAIN-CONTAINING PROTEIN"/>
    <property type="match status" value="1"/>
</dbReference>
<dbReference type="InterPro" id="IPR004146">
    <property type="entry name" value="DC1"/>
</dbReference>
<dbReference type="AlphaFoldDB" id="A0AAN7KJF1"/>
<dbReference type="Pfam" id="PF03107">
    <property type="entry name" value="C1_2"/>
    <property type="match status" value="3"/>
</dbReference>
<feature type="region of interest" description="Disordered" evidence="2">
    <location>
        <begin position="190"/>
        <end position="209"/>
    </location>
</feature>
<evidence type="ECO:0000256" key="1">
    <source>
        <dbReference type="ARBA" id="ARBA00022737"/>
    </source>
</evidence>
<keyword evidence="1" id="KW-0677">Repeat</keyword>
<proteinExistence type="predicted"/>
<dbReference type="Proteomes" id="UP001345219">
    <property type="component" value="Chromosome 3"/>
</dbReference>
<name>A0AAN7KJF1_9MYRT</name>
<dbReference type="PANTHER" id="PTHR46288:SF80">
    <property type="entry name" value="CYSTEINE_HISTIDINE-RICH C1 DOMAIN FAMILY PROTEIN"/>
    <property type="match status" value="1"/>
</dbReference>
<gene>
    <name evidence="4" type="ORF">SAY87_003630</name>
</gene>
<evidence type="ECO:0000313" key="5">
    <source>
        <dbReference type="Proteomes" id="UP001345219"/>
    </source>
</evidence>